<dbReference type="GO" id="GO:0005840">
    <property type="term" value="C:ribosome"/>
    <property type="evidence" value="ECO:0007669"/>
    <property type="project" value="UniProtKB-KW"/>
</dbReference>
<dbReference type="GO" id="GO:0046872">
    <property type="term" value="F:metal ion binding"/>
    <property type="evidence" value="ECO:0007669"/>
    <property type="project" value="UniProtKB-KW"/>
</dbReference>
<evidence type="ECO:0000256" key="10">
    <source>
        <dbReference type="HAMAP-Rule" id="MF_01865"/>
    </source>
</evidence>
<proteinExistence type="inferred from homology"/>
<comment type="similarity">
    <text evidence="10">Belongs to the methylthiotransferase family. RimO subfamily.</text>
</comment>
<keyword evidence="8 10" id="KW-0411">Iron-sulfur</keyword>
<dbReference type="SFLD" id="SFLDS00029">
    <property type="entry name" value="Radical_SAM"/>
    <property type="match status" value="1"/>
</dbReference>
<dbReference type="PROSITE" id="PS51449">
    <property type="entry name" value="MTTASE_N"/>
    <property type="match status" value="1"/>
</dbReference>
<evidence type="ECO:0000256" key="7">
    <source>
        <dbReference type="ARBA" id="ARBA00023004"/>
    </source>
</evidence>
<dbReference type="SFLD" id="SFLDG01082">
    <property type="entry name" value="B12-binding_domain_containing"/>
    <property type="match status" value="1"/>
</dbReference>
<dbReference type="SFLD" id="SFLDF00274">
    <property type="entry name" value="ribosomal_protein_S12_methylth"/>
    <property type="match status" value="1"/>
</dbReference>
<feature type="binding site" evidence="10">
    <location>
        <position position="163"/>
    </location>
    <ligand>
        <name>[4Fe-4S] cluster</name>
        <dbReference type="ChEBI" id="CHEBI:49883"/>
        <label>2</label>
        <note>4Fe-4S-S-AdoMet</note>
    </ligand>
</feature>
<keyword evidence="14" id="KW-0687">Ribonucleoprotein</keyword>
<dbReference type="InterPro" id="IPR013848">
    <property type="entry name" value="Methylthiotransferase_N"/>
</dbReference>
<feature type="domain" description="TRAM" evidence="11">
    <location>
        <begin position="375"/>
        <end position="442"/>
    </location>
</feature>
<dbReference type="GO" id="GO:0005829">
    <property type="term" value="C:cytosol"/>
    <property type="evidence" value="ECO:0007669"/>
    <property type="project" value="TreeGrafter"/>
</dbReference>
<keyword evidence="5 10" id="KW-0949">S-adenosyl-L-methionine</keyword>
<dbReference type="InterPro" id="IPR023404">
    <property type="entry name" value="rSAM_horseshoe"/>
</dbReference>
<dbReference type="GO" id="GO:0051539">
    <property type="term" value="F:4 iron, 4 sulfur cluster binding"/>
    <property type="evidence" value="ECO:0007669"/>
    <property type="project" value="UniProtKB-UniRule"/>
</dbReference>
<comment type="cofactor">
    <cofactor evidence="10">
        <name>[4Fe-4S] cluster</name>
        <dbReference type="ChEBI" id="CHEBI:49883"/>
    </cofactor>
    <text evidence="10">Binds 2 [4Fe-4S] clusters. One cluster is coordinated with 3 cysteines and an exchangeable S-adenosyl-L-methionine.</text>
</comment>
<feature type="binding site" evidence="10">
    <location>
        <position position="156"/>
    </location>
    <ligand>
        <name>[4Fe-4S] cluster</name>
        <dbReference type="ChEBI" id="CHEBI:49883"/>
        <label>2</label>
        <note>4Fe-4S-S-AdoMet</note>
    </ligand>
</feature>
<evidence type="ECO:0000313" key="14">
    <source>
        <dbReference type="EMBL" id="PAB61209.1"/>
    </source>
</evidence>
<keyword evidence="14" id="KW-0689">Ribosomal protein</keyword>
<evidence type="ECO:0000256" key="3">
    <source>
        <dbReference type="ARBA" id="ARBA00022490"/>
    </source>
</evidence>
<dbReference type="EMBL" id="NIBG01000001">
    <property type="protein sequence ID" value="PAB61209.1"/>
    <property type="molecule type" value="Genomic_DNA"/>
</dbReference>
<dbReference type="SUPFAM" id="SSF102114">
    <property type="entry name" value="Radical SAM enzymes"/>
    <property type="match status" value="1"/>
</dbReference>
<evidence type="ECO:0000313" key="15">
    <source>
        <dbReference type="Proteomes" id="UP000216024"/>
    </source>
</evidence>
<feature type="binding site" evidence="10">
    <location>
        <position position="82"/>
    </location>
    <ligand>
        <name>[4Fe-4S] cluster</name>
        <dbReference type="ChEBI" id="CHEBI:49883"/>
        <label>1</label>
    </ligand>
</feature>
<evidence type="ECO:0000259" key="12">
    <source>
        <dbReference type="PROSITE" id="PS51449"/>
    </source>
</evidence>
<dbReference type="GO" id="GO:0035597">
    <property type="term" value="F:tRNA-2-methylthio-N(6)-dimethylallyladenosine(37) synthase activity"/>
    <property type="evidence" value="ECO:0007669"/>
    <property type="project" value="UniProtKB-EC"/>
</dbReference>
<keyword evidence="2 10" id="KW-0004">4Fe-4S</keyword>
<evidence type="ECO:0000256" key="5">
    <source>
        <dbReference type="ARBA" id="ARBA00022691"/>
    </source>
</evidence>
<feature type="domain" description="Radical SAM core" evidence="13">
    <location>
        <begin position="142"/>
        <end position="372"/>
    </location>
</feature>
<sequence length="445" mass="50892">MKLRVYIETLGCAKNQVDSEVMMGLLREHGFELEMEEHMADIIIVNTCGFINDAKQESIDTILSLAKYKEDGNCKLLIVAGCLGERYNDELLKELPEVDGIVGTGNFPQIVEIVNNTLKGERTSKYGDINVVFDENMPRILTSPSYSAYLKIAEGCNNLCTYCIIPKLRGEYRSRDMKDIIQEAKSLASQGVKELIIIAQDTSNYGIDLYGEIKIGDLLDELNEIEGIKWIRILYCYPDKIDDKLIESIARNEKVCRYIDMPIQHCSDKVLKLMNRKTSKEHIETVINKLREKVEDISIRTTLIVGFPGETEEDFLELKDFVKRMRFDRLGVFAYSQEEGTPAAKLPNQVEEHVKISRQEEIMDIQKNISFEKNNDKIGKIYDILIEEKEAENVYAGRSMYDIPEVDGIVYVNSEVDLKEGQMVKTEITDAFEYDLIGEMLDESC</sequence>
<evidence type="ECO:0000259" key="11">
    <source>
        <dbReference type="PROSITE" id="PS50926"/>
    </source>
</evidence>
<dbReference type="Pfam" id="PF04055">
    <property type="entry name" value="Radical_SAM"/>
    <property type="match status" value="1"/>
</dbReference>
<dbReference type="InterPro" id="IPR005839">
    <property type="entry name" value="Methylthiotransferase"/>
</dbReference>
<dbReference type="Gene3D" id="3.80.30.20">
    <property type="entry name" value="tm_1862 like domain"/>
    <property type="match status" value="1"/>
</dbReference>
<dbReference type="PROSITE" id="PS01278">
    <property type="entry name" value="MTTASE_RADICAL"/>
    <property type="match status" value="1"/>
</dbReference>
<dbReference type="InterPro" id="IPR006638">
    <property type="entry name" value="Elp3/MiaA/NifB-like_rSAM"/>
</dbReference>
<protein>
    <recommendedName>
        <fullName evidence="10">Ribosomal protein uS12 methylthiotransferase RimO</fullName>
        <shortName evidence="10">uS12 MTTase</shortName>
        <shortName evidence="10">uS12 methylthiotransferase</shortName>
        <ecNumber evidence="10">2.8.4.4</ecNumber>
    </recommendedName>
    <alternativeName>
        <fullName evidence="10">Ribosomal protein uS12 (aspartate-C(3))-methylthiotransferase</fullName>
    </alternativeName>
    <alternativeName>
        <fullName evidence="10">Ribosome maturation factor RimO</fullName>
    </alternativeName>
</protein>
<dbReference type="InterPro" id="IPR020612">
    <property type="entry name" value="Methylthiotransferase_CS"/>
</dbReference>
<dbReference type="SFLD" id="SFLDG01061">
    <property type="entry name" value="methylthiotransferase"/>
    <property type="match status" value="1"/>
</dbReference>
<dbReference type="AlphaFoldDB" id="A0A267MNQ3"/>
<dbReference type="OrthoDB" id="9805215at2"/>
<dbReference type="PANTHER" id="PTHR43837">
    <property type="entry name" value="RIBOSOMAL PROTEIN S12 METHYLTHIOTRANSFERASE RIMO"/>
    <property type="match status" value="1"/>
</dbReference>
<evidence type="ECO:0000256" key="8">
    <source>
        <dbReference type="ARBA" id="ARBA00023014"/>
    </source>
</evidence>
<organism evidence="14 15">
    <name type="scientific">Anaeromicrobium sediminis</name>
    <dbReference type="NCBI Taxonomy" id="1478221"/>
    <lineage>
        <taxon>Bacteria</taxon>
        <taxon>Bacillati</taxon>
        <taxon>Bacillota</taxon>
        <taxon>Clostridia</taxon>
        <taxon>Peptostreptococcales</taxon>
        <taxon>Thermotaleaceae</taxon>
        <taxon>Anaeromicrobium</taxon>
    </lineage>
</organism>
<dbReference type="Gene3D" id="2.40.50.140">
    <property type="entry name" value="Nucleic acid-binding proteins"/>
    <property type="match status" value="1"/>
</dbReference>
<dbReference type="EC" id="2.8.4.4" evidence="10"/>
<comment type="catalytic activity">
    <reaction evidence="9">
        <text>N(6)-dimethylallyladenosine(37) in tRNA + (sulfur carrier)-SH + AH2 + 2 S-adenosyl-L-methionine = 2-methylsulfanyl-N(6)-dimethylallyladenosine(37) in tRNA + (sulfur carrier)-H + 5'-deoxyadenosine + L-methionine + A + S-adenosyl-L-homocysteine + 2 H(+)</text>
        <dbReference type="Rhea" id="RHEA:37067"/>
        <dbReference type="Rhea" id="RHEA-COMP:10375"/>
        <dbReference type="Rhea" id="RHEA-COMP:10376"/>
        <dbReference type="Rhea" id="RHEA-COMP:14737"/>
        <dbReference type="Rhea" id="RHEA-COMP:14739"/>
        <dbReference type="ChEBI" id="CHEBI:13193"/>
        <dbReference type="ChEBI" id="CHEBI:15378"/>
        <dbReference type="ChEBI" id="CHEBI:17319"/>
        <dbReference type="ChEBI" id="CHEBI:17499"/>
        <dbReference type="ChEBI" id="CHEBI:29917"/>
        <dbReference type="ChEBI" id="CHEBI:57844"/>
        <dbReference type="ChEBI" id="CHEBI:57856"/>
        <dbReference type="ChEBI" id="CHEBI:59789"/>
        <dbReference type="ChEBI" id="CHEBI:64428"/>
        <dbReference type="ChEBI" id="CHEBI:74415"/>
        <dbReference type="ChEBI" id="CHEBI:74417"/>
        <dbReference type="EC" id="2.8.4.3"/>
    </reaction>
</comment>
<dbReference type="SMART" id="SM00729">
    <property type="entry name" value="Elp3"/>
    <property type="match status" value="1"/>
</dbReference>
<dbReference type="RefSeq" id="WP_095130397.1">
    <property type="nucleotide sequence ID" value="NZ_NIBG01000001.1"/>
</dbReference>
<dbReference type="CDD" id="cd01335">
    <property type="entry name" value="Radical_SAM"/>
    <property type="match status" value="1"/>
</dbReference>
<comment type="catalytic activity">
    <reaction evidence="10">
        <text>L-aspartate(89)-[ribosomal protein uS12]-hydrogen + (sulfur carrier)-SH + AH2 + 2 S-adenosyl-L-methionine = 3-methylsulfanyl-L-aspartate(89)-[ribosomal protein uS12]-hydrogen + (sulfur carrier)-H + 5'-deoxyadenosine + L-methionine + A + S-adenosyl-L-homocysteine + 2 H(+)</text>
        <dbReference type="Rhea" id="RHEA:37087"/>
        <dbReference type="Rhea" id="RHEA-COMP:10460"/>
        <dbReference type="Rhea" id="RHEA-COMP:10461"/>
        <dbReference type="Rhea" id="RHEA-COMP:14737"/>
        <dbReference type="Rhea" id="RHEA-COMP:14739"/>
        <dbReference type="ChEBI" id="CHEBI:13193"/>
        <dbReference type="ChEBI" id="CHEBI:15378"/>
        <dbReference type="ChEBI" id="CHEBI:17319"/>
        <dbReference type="ChEBI" id="CHEBI:17499"/>
        <dbReference type="ChEBI" id="CHEBI:29917"/>
        <dbReference type="ChEBI" id="CHEBI:29961"/>
        <dbReference type="ChEBI" id="CHEBI:57844"/>
        <dbReference type="ChEBI" id="CHEBI:57856"/>
        <dbReference type="ChEBI" id="CHEBI:59789"/>
        <dbReference type="ChEBI" id="CHEBI:64428"/>
        <dbReference type="ChEBI" id="CHEBI:73599"/>
        <dbReference type="EC" id="2.8.4.4"/>
    </reaction>
</comment>
<evidence type="ECO:0000256" key="9">
    <source>
        <dbReference type="ARBA" id="ARBA00051425"/>
    </source>
</evidence>
<dbReference type="HAMAP" id="MF_01865">
    <property type="entry name" value="MTTase_RimO"/>
    <property type="match status" value="1"/>
</dbReference>
<comment type="function">
    <text evidence="10">Catalyzes the methylthiolation of an aspartic acid residue of ribosomal protein uS12.</text>
</comment>
<keyword evidence="15" id="KW-1185">Reference proteome</keyword>
<evidence type="ECO:0000256" key="1">
    <source>
        <dbReference type="ARBA" id="ARBA00003234"/>
    </source>
</evidence>
<dbReference type="InterPro" id="IPR058240">
    <property type="entry name" value="rSAM_sf"/>
</dbReference>
<keyword evidence="3 10" id="KW-0963">Cytoplasm</keyword>
<feature type="domain" description="MTTase N-terminal" evidence="12">
    <location>
        <begin position="3"/>
        <end position="119"/>
    </location>
</feature>
<comment type="caution">
    <text evidence="14">The sequence shown here is derived from an EMBL/GenBank/DDBJ whole genome shotgun (WGS) entry which is preliminary data.</text>
</comment>
<reference evidence="14 15" key="1">
    <citation type="submission" date="2017-06" db="EMBL/GenBank/DDBJ databases">
        <title>Draft genome sequence of anaerobic fermentative bacterium Anaeromicrobium sediminis DY2726D isolated from West Pacific Ocean sediments.</title>
        <authorList>
            <person name="Zeng X."/>
        </authorList>
    </citation>
    <scope>NUCLEOTIDE SEQUENCE [LARGE SCALE GENOMIC DNA]</scope>
    <source>
        <strain evidence="14 15">DY2726D</strain>
    </source>
</reference>
<feature type="binding site" evidence="10">
    <location>
        <position position="160"/>
    </location>
    <ligand>
        <name>[4Fe-4S] cluster</name>
        <dbReference type="ChEBI" id="CHEBI:49883"/>
        <label>2</label>
        <note>4Fe-4S-S-AdoMet</note>
    </ligand>
</feature>
<dbReference type="FunFam" id="3.40.50.12160:FF:000003">
    <property type="entry name" value="CDK5 regulatory subunit-associated protein 1"/>
    <property type="match status" value="1"/>
</dbReference>
<dbReference type="NCBIfam" id="TIGR00089">
    <property type="entry name" value="MiaB/RimO family radical SAM methylthiotransferase"/>
    <property type="match status" value="1"/>
</dbReference>
<comment type="function">
    <text evidence="1">Catalyzes the methylthiolation of N6-(dimethylallyl)adenosine (i(6)A), leading to the formation of 2-methylthio-N6-(dimethylallyl)adenosine (ms(2)i(6)A) at position 37 in tRNAs that read codons beginning with uridine.</text>
</comment>
<name>A0A267MNQ3_9FIRM</name>
<dbReference type="Pfam" id="PF00919">
    <property type="entry name" value="UPF0004"/>
    <property type="match status" value="1"/>
</dbReference>
<dbReference type="InterPro" id="IPR038135">
    <property type="entry name" value="Methylthiotransferase_N_sf"/>
</dbReference>
<evidence type="ECO:0000256" key="4">
    <source>
        <dbReference type="ARBA" id="ARBA00022679"/>
    </source>
</evidence>
<gene>
    <name evidence="10 14" type="primary">rimO</name>
    <name evidence="14" type="ORF">CCE28_01930</name>
</gene>
<dbReference type="InterPro" id="IPR005840">
    <property type="entry name" value="Ribosomal_uS12_MeSTrfase_RimO"/>
</dbReference>
<feature type="binding site" evidence="10">
    <location>
        <position position="12"/>
    </location>
    <ligand>
        <name>[4Fe-4S] cluster</name>
        <dbReference type="ChEBI" id="CHEBI:49883"/>
        <label>1</label>
    </ligand>
</feature>
<dbReference type="PANTHER" id="PTHR43837:SF1">
    <property type="entry name" value="RIBOSOMAL PROTEIN US12 METHYLTHIOTRANSFERASE RIMO"/>
    <property type="match status" value="1"/>
</dbReference>
<keyword evidence="7 10" id="KW-0408">Iron</keyword>
<evidence type="ECO:0000256" key="2">
    <source>
        <dbReference type="ARBA" id="ARBA00022485"/>
    </source>
</evidence>
<keyword evidence="4 10" id="KW-0808">Transferase</keyword>
<dbReference type="Gene3D" id="3.40.50.12160">
    <property type="entry name" value="Methylthiotransferase, N-terminal domain"/>
    <property type="match status" value="1"/>
</dbReference>
<dbReference type="GO" id="GO:0103039">
    <property type="term" value="F:protein methylthiotransferase activity"/>
    <property type="evidence" value="ECO:0007669"/>
    <property type="project" value="UniProtKB-EC"/>
</dbReference>
<accession>A0A267MNQ3</accession>
<dbReference type="PROSITE" id="PS51918">
    <property type="entry name" value="RADICAL_SAM"/>
    <property type="match status" value="1"/>
</dbReference>
<feature type="binding site" evidence="10">
    <location>
        <position position="48"/>
    </location>
    <ligand>
        <name>[4Fe-4S] cluster</name>
        <dbReference type="ChEBI" id="CHEBI:49883"/>
        <label>1</label>
    </ligand>
</feature>
<comment type="subcellular location">
    <subcellularLocation>
        <location evidence="10">Cytoplasm</location>
    </subcellularLocation>
</comment>
<evidence type="ECO:0000259" key="13">
    <source>
        <dbReference type="PROSITE" id="PS51918"/>
    </source>
</evidence>
<dbReference type="FunFam" id="3.80.30.20:FF:000001">
    <property type="entry name" value="tRNA-2-methylthio-N(6)-dimethylallyladenosine synthase 2"/>
    <property type="match status" value="1"/>
</dbReference>
<dbReference type="InterPro" id="IPR012340">
    <property type="entry name" value="NA-bd_OB-fold"/>
</dbReference>
<dbReference type="GO" id="GO:0035599">
    <property type="term" value="F:aspartic acid methylthiotransferase activity"/>
    <property type="evidence" value="ECO:0007669"/>
    <property type="project" value="TreeGrafter"/>
</dbReference>
<dbReference type="InterPro" id="IPR002792">
    <property type="entry name" value="TRAM_dom"/>
</dbReference>
<dbReference type="Pfam" id="PF18693">
    <property type="entry name" value="TRAM_2"/>
    <property type="match status" value="1"/>
</dbReference>
<dbReference type="NCBIfam" id="TIGR01125">
    <property type="entry name" value="30S ribosomal protein S12 methylthiotransferase RimO"/>
    <property type="match status" value="1"/>
</dbReference>
<dbReference type="Proteomes" id="UP000216024">
    <property type="component" value="Unassembled WGS sequence"/>
</dbReference>
<evidence type="ECO:0000256" key="6">
    <source>
        <dbReference type="ARBA" id="ARBA00022723"/>
    </source>
</evidence>
<dbReference type="InterPro" id="IPR007197">
    <property type="entry name" value="rSAM"/>
</dbReference>
<dbReference type="PROSITE" id="PS50926">
    <property type="entry name" value="TRAM"/>
    <property type="match status" value="1"/>
</dbReference>
<keyword evidence="6 10" id="KW-0479">Metal-binding</keyword>